<dbReference type="PANTHER" id="PTHR31739:SF27">
    <property type="entry name" value="COPALYLDIPHOSPHATE SYNTHASE"/>
    <property type="match status" value="1"/>
</dbReference>
<dbReference type="GO" id="GO:0000287">
    <property type="term" value="F:magnesium ion binding"/>
    <property type="evidence" value="ECO:0007669"/>
    <property type="project" value="TreeGrafter"/>
</dbReference>
<dbReference type="Proteomes" id="UP000257109">
    <property type="component" value="Unassembled WGS sequence"/>
</dbReference>
<name>A0A371IG55_MUCPR</name>
<dbReference type="Gene3D" id="1.50.10.160">
    <property type="match status" value="1"/>
</dbReference>
<dbReference type="InterPro" id="IPR050148">
    <property type="entry name" value="Terpene_synthase-like"/>
</dbReference>
<proteinExistence type="predicted"/>
<protein>
    <submittedName>
        <fullName evidence="1">Ent-copalyl diphosphate synthase, chloroplastic</fullName>
    </submittedName>
</protein>
<dbReference type="GO" id="GO:0010333">
    <property type="term" value="F:terpene synthase activity"/>
    <property type="evidence" value="ECO:0007669"/>
    <property type="project" value="InterPro"/>
</dbReference>
<reference evidence="1" key="1">
    <citation type="submission" date="2018-05" db="EMBL/GenBank/DDBJ databases">
        <title>Draft genome of Mucuna pruriens seed.</title>
        <authorList>
            <person name="Nnadi N.E."/>
            <person name="Vos R."/>
            <person name="Hasami M.H."/>
            <person name="Devisetty U.K."/>
            <person name="Aguiy J.C."/>
        </authorList>
    </citation>
    <scope>NUCLEOTIDE SEQUENCE [LARGE SCALE GENOMIC DNA]</scope>
    <source>
        <strain evidence="1">JCA_2017</strain>
    </source>
</reference>
<dbReference type="EMBL" id="QJKJ01000165">
    <property type="protein sequence ID" value="RDY13965.1"/>
    <property type="molecule type" value="Genomic_DNA"/>
</dbReference>
<evidence type="ECO:0000313" key="1">
    <source>
        <dbReference type="EMBL" id="RDY13965.1"/>
    </source>
</evidence>
<feature type="non-terminal residue" evidence="1">
    <location>
        <position position="1"/>
    </location>
</feature>
<dbReference type="GO" id="GO:0009507">
    <property type="term" value="C:chloroplast"/>
    <property type="evidence" value="ECO:0007669"/>
    <property type="project" value="TreeGrafter"/>
</dbReference>
<evidence type="ECO:0000313" key="2">
    <source>
        <dbReference type="Proteomes" id="UP000257109"/>
    </source>
</evidence>
<organism evidence="1 2">
    <name type="scientific">Mucuna pruriens</name>
    <name type="common">Velvet bean</name>
    <name type="synonym">Dolichos pruriens</name>
    <dbReference type="NCBI Taxonomy" id="157652"/>
    <lineage>
        <taxon>Eukaryota</taxon>
        <taxon>Viridiplantae</taxon>
        <taxon>Streptophyta</taxon>
        <taxon>Embryophyta</taxon>
        <taxon>Tracheophyta</taxon>
        <taxon>Spermatophyta</taxon>
        <taxon>Magnoliopsida</taxon>
        <taxon>eudicotyledons</taxon>
        <taxon>Gunneridae</taxon>
        <taxon>Pentapetalae</taxon>
        <taxon>rosids</taxon>
        <taxon>fabids</taxon>
        <taxon>Fabales</taxon>
        <taxon>Fabaceae</taxon>
        <taxon>Papilionoideae</taxon>
        <taxon>50 kb inversion clade</taxon>
        <taxon>NPAAA clade</taxon>
        <taxon>indigoferoid/millettioid clade</taxon>
        <taxon>Phaseoleae</taxon>
        <taxon>Mucuna</taxon>
    </lineage>
</organism>
<dbReference type="PANTHER" id="PTHR31739">
    <property type="entry name" value="ENT-COPALYL DIPHOSPHATE SYNTHASE, CHLOROPLASTIC"/>
    <property type="match status" value="1"/>
</dbReference>
<comment type="caution">
    <text evidence="1">The sequence shown here is derived from an EMBL/GenBank/DDBJ whole genome shotgun (WGS) entry which is preliminary data.</text>
</comment>
<sequence>MIFFNENLYKLRDEKAEHMPIGFEIAFPSLLDLARSLNIQVPRDSPILKDILALRDLKLKKIPKEVLHKVPTTLLHSLEGMPNLDWKQLLKLQSKDGSFLFSPSSTAYALMQTKDEKARKYLSETVKRFNGGDKFCQ</sequence>
<dbReference type="AlphaFoldDB" id="A0A371IG55"/>
<dbReference type="OrthoDB" id="2343925at2759"/>
<dbReference type="STRING" id="157652.A0A371IG55"/>
<dbReference type="GO" id="GO:0009686">
    <property type="term" value="P:gibberellin biosynthetic process"/>
    <property type="evidence" value="ECO:0007669"/>
    <property type="project" value="TreeGrafter"/>
</dbReference>
<keyword evidence="2" id="KW-1185">Reference proteome</keyword>
<gene>
    <name evidence="1" type="primary">GA1</name>
    <name evidence="1" type="ORF">CR513_01028</name>
</gene>
<accession>A0A371IG55</accession>